<feature type="compositionally biased region" description="Basic residues" evidence="1">
    <location>
        <begin position="1"/>
        <end position="10"/>
    </location>
</feature>
<name>S9QW31_CYSF2</name>
<evidence type="ECO:0000313" key="2">
    <source>
        <dbReference type="EMBL" id="EPX60888.1"/>
    </source>
</evidence>
<sequence>MSARHVRRPPHRDFRPVGAEAWGRWRPSGRAGLSRAGPGGSALMRREQPARGGAPQCSVRPTWLCW</sequence>
<feature type="region of interest" description="Disordered" evidence="1">
    <location>
        <begin position="1"/>
        <end position="57"/>
    </location>
</feature>
<dbReference type="AlphaFoldDB" id="S9QW31"/>
<accession>S9QW31</accession>
<proteinExistence type="predicted"/>
<evidence type="ECO:0000256" key="1">
    <source>
        <dbReference type="SAM" id="MobiDB-lite"/>
    </source>
</evidence>
<gene>
    <name evidence="2" type="ORF">D187_001540</name>
</gene>
<evidence type="ECO:0000313" key="3">
    <source>
        <dbReference type="Proteomes" id="UP000011682"/>
    </source>
</evidence>
<dbReference type="EMBL" id="ANAH02000011">
    <property type="protein sequence ID" value="EPX60888.1"/>
    <property type="molecule type" value="Genomic_DNA"/>
</dbReference>
<reference evidence="2" key="1">
    <citation type="submission" date="2013-05" db="EMBL/GenBank/DDBJ databases">
        <title>Genome assembly of Cystobacter fuscus DSM 2262.</title>
        <authorList>
            <person name="Sharma G."/>
            <person name="Khatri I."/>
            <person name="Kaur C."/>
            <person name="Mayilraj S."/>
            <person name="Subramanian S."/>
        </authorList>
    </citation>
    <scope>NUCLEOTIDE SEQUENCE [LARGE SCALE GENOMIC DNA]</scope>
    <source>
        <strain evidence="2">DSM 2262</strain>
    </source>
</reference>
<keyword evidence="3" id="KW-1185">Reference proteome</keyword>
<protein>
    <submittedName>
        <fullName evidence="2">Uncharacterized protein</fullName>
    </submittedName>
</protein>
<dbReference type="Proteomes" id="UP000011682">
    <property type="component" value="Unassembled WGS sequence"/>
</dbReference>
<comment type="caution">
    <text evidence="2">The sequence shown here is derived from an EMBL/GenBank/DDBJ whole genome shotgun (WGS) entry which is preliminary data.</text>
</comment>
<organism evidence="2 3">
    <name type="scientific">Cystobacter fuscus (strain ATCC 25194 / DSM 2262 / NBRC 100088 / M29)</name>
    <dbReference type="NCBI Taxonomy" id="1242864"/>
    <lineage>
        <taxon>Bacteria</taxon>
        <taxon>Pseudomonadati</taxon>
        <taxon>Myxococcota</taxon>
        <taxon>Myxococcia</taxon>
        <taxon>Myxococcales</taxon>
        <taxon>Cystobacterineae</taxon>
        <taxon>Archangiaceae</taxon>
        <taxon>Cystobacter</taxon>
    </lineage>
</organism>